<evidence type="ECO:0000313" key="13">
    <source>
        <dbReference type="Proteomes" id="UP001623330"/>
    </source>
</evidence>
<dbReference type="Gene3D" id="2.60.40.1730">
    <property type="entry name" value="tricorn interacting facor f3 domain"/>
    <property type="match status" value="1"/>
</dbReference>
<dbReference type="CDD" id="cd09601">
    <property type="entry name" value="M1_APN-Q_like"/>
    <property type="match status" value="1"/>
</dbReference>
<keyword evidence="4 8" id="KW-0479">Metal-binding</keyword>
<protein>
    <recommendedName>
        <fullName evidence="8">Aminopeptidase</fullName>
        <ecNumber evidence="8">3.4.11.-</ecNumber>
    </recommendedName>
</protein>
<accession>A0ABR4NS90</accession>
<name>A0ABR4NS90_9SACH</name>
<evidence type="ECO:0000259" key="11">
    <source>
        <dbReference type="Pfam" id="PF17900"/>
    </source>
</evidence>
<dbReference type="GO" id="GO:0004177">
    <property type="term" value="F:aminopeptidase activity"/>
    <property type="evidence" value="ECO:0007669"/>
    <property type="project" value="UniProtKB-KW"/>
</dbReference>
<keyword evidence="7 8" id="KW-0482">Metalloprotease</keyword>
<keyword evidence="3 8" id="KW-0645">Protease</keyword>
<dbReference type="InterPro" id="IPR024571">
    <property type="entry name" value="ERAP1-like_C_dom"/>
</dbReference>
<dbReference type="InterPro" id="IPR027268">
    <property type="entry name" value="Peptidase_M4/M1_CTD_sf"/>
</dbReference>
<feature type="domain" description="ERAP1-like C-terminal" evidence="10">
    <location>
        <begin position="519"/>
        <end position="834"/>
    </location>
</feature>
<dbReference type="SUPFAM" id="SSF55486">
    <property type="entry name" value="Metalloproteases ('zincins'), catalytic domain"/>
    <property type="match status" value="1"/>
</dbReference>
<evidence type="ECO:0000256" key="1">
    <source>
        <dbReference type="ARBA" id="ARBA00010136"/>
    </source>
</evidence>
<dbReference type="SUPFAM" id="SSF63737">
    <property type="entry name" value="Leukotriene A4 hydrolase N-terminal domain"/>
    <property type="match status" value="1"/>
</dbReference>
<dbReference type="EC" id="3.4.11.-" evidence="8"/>
<dbReference type="InterPro" id="IPR050344">
    <property type="entry name" value="Peptidase_M1_aminopeptidases"/>
</dbReference>
<evidence type="ECO:0000259" key="9">
    <source>
        <dbReference type="Pfam" id="PF01433"/>
    </source>
</evidence>
<evidence type="ECO:0000259" key="10">
    <source>
        <dbReference type="Pfam" id="PF11838"/>
    </source>
</evidence>
<evidence type="ECO:0000256" key="6">
    <source>
        <dbReference type="ARBA" id="ARBA00022833"/>
    </source>
</evidence>
<dbReference type="Gene3D" id="1.10.390.10">
    <property type="entry name" value="Neutral Protease Domain 2"/>
    <property type="match status" value="1"/>
</dbReference>
<gene>
    <name evidence="12" type="ORF">RNJ44_00829</name>
</gene>
<evidence type="ECO:0000256" key="8">
    <source>
        <dbReference type="RuleBase" id="RU364040"/>
    </source>
</evidence>
<dbReference type="Gene3D" id="1.25.50.20">
    <property type="match status" value="1"/>
</dbReference>
<keyword evidence="13" id="KW-1185">Reference proteome</keyword>
<dbReference type="EMBL" id="JBEVYD010000008">
    <property type="protein sequence ID" value="KAL3231190.1"/>
    <property type="molecule type" value="Genomic_DNA"/>
</dbReference>
<dbReference type="Pfam" id="PF17900">
    <property type="entry name" value="Peptidase_M1_N"/>
    <property type="match status" value="1"/>
</dbReference>
<dbReference type="InterPro" id="IPR045357">
    <property type="entry name" value="Aminopeptidase_N-like_N"/>
</dbReference>
<dbReference type="PRINTS" id="PR00756">
    <property type="entry name" value="ALADIPTASE"/>
</dbReference>
<evidence type="ECO:0000313" key="12">
    <source>
        <dbReference type="EMBL" id="KAL3231190.1"/>
    </source>
</evidence>
<sequence>MNSASREVLPTNVSPVHYDLSLEPNFETFKFHGIQKIQLKVNDESDDTITLNSLEIDIHSAEFGKTKALETKFDTDKQTVQFVFPEGTLSKESDPVLKLDFTGILNDNMAGFYRAKYQDKKTGETKYMATTQMEPTDARRAFPCFDEPNLKATFGITLISDPALTHLSNMDVKSEKVSGDKKITVFNATPKMSTYLVAFIVAELKYVENKDFRIPVRVYATPGDEHLGQYAADLTAKTLAFFEKTFGIQYPLPKMDNVAVHEFSAGAMENWGLVTYRVVDLLLDKDNSSLDRIQRVAEVVQHELAHQWFGNLVTMDWWEGLWLNEGFATWMSWYSCNEFQPDWNVWQQYVTDTLQHALSLDSLRSSHPIEVPVKKADEINQIFDAISYSKGSSLLRMISKWLGEDVFIKGVSQYLSKFKYGNAKTEDLWDALSDASGKDVRKVMDIWTKKVGFPVVTVKENGSEVEFVQNRYLSTGDVKPEEDETLYPVFLALKTNSGVDNSLVLSERSKKISLEDPSFFKVNADQSGIYISAYSEERWAKFADQADLLSVEDRTGLVADAKTLSASGYINTTNFFRLISKWNTEKSFVVWDQIIISLASMKAAWAFEPKEVRDALNSFTRELVSEKTHSLGWEFKNSDSFATQRLKVALFGAACAARDPVVEKAALDMFAKYIDGDKKAIPALIKPSIFNAVAREGGEENYEKIFKIYQNPVSTDEKLAALRTLGRFKEPHLLERTLGYLFDGTVLNQDIYIPMQGMRAHKEGIEALWAWVQQNWDEIAKRLPPGLSMLGSVVVIATSGFSSLKDVEEIKRFFSTKSTKGFDQSLAQSLDTITSKAQWVNRDREAVVKYLKDNGYF</sequence>
<evidence type="ECO:0000256" key="4">
    <source>
        <dbReference type="ARBA" id="ARBA00022723"/>
    </source>
</evidence>
<comment type="caution">
    <text evidence="12">The sequence shown here is derived from an EMBL/GenBank/DDBJ whole genome shotgun (WGS) entry which is preliminary data.</text>
</comment>
<dbReference type="InterPro" id="IPR042097">
    <property type="entry name" value="Aminopeptidase_N-like_N_sf"/>
</dbReference>
<feature type="domain" description="Aminopeptidase N-like N-terminal" evidence="11">
    <location>
        <begin position="15"/>
        <end position="196"/>
    </location>
</feature>
<proteinExistence type="inferred from homology"/>
<dbReference type="Proteomes" id="UP001623330">
    <property type="component" value="Unassembled WGS sequence"/>
</dbReference>
<comment type="similarity">
    <text evidence="1 8">Belongs to the peptidase M1 family.</text>
</comment>
<dbReference type="InterPro" id="IPR001930">
    <property type="entry name" value="Peptidase_M1"/>
</dbReference>
<dbReference type="Pfam" id="PF11838">
    <property type="entry name" value="ERAP1_C"/>
    <property type="match status" value="1"/>
</dbReference>
<dbReference type="InterPro" id="IPR034016">
    <property type="entry name" value="M1_APN-typ"/>
</dbReference>
<evidence type="ECO:0000256" key="5">
    <source>
        <dbReference type="ARBA" id="ARBA00022801"/>
    </source>
</evidence>
<dbReference type="PANTHER" id="PTHR11533">
    <property type="entry name" value="PROTEASE M1 ZINC METALLOPROTEASE"/>
    <property type="match status" value="1"/>
</dbReference>
<reference evidence="12 13" key="1">
    <citation type="submission" date="2024-05" db="EMBL/GenBank/DDBJ databases">
        <title>Long read based assembly of the Candida bracarensis genome reveals expanded adhesin content.</title>
        <authorList>
            <person name="Marcet-Houben M."/>
            <person name="Ksiezopolska E."/>
            <person name="Gabaldon T."/>
        </authorList>
    </citation>
    <scope>NUCLEOTIDE SEQUENCE [LARGE SCALE GENOMIC DNA]</scope>
    <source>
        <strain evidence="12 13">CBM6</strain>
    </source>
</reference>
<dbReference type="PANTHER" id="PTHR11533:SF174">
    <property type="entry name" value="PUROMYCIN-SENSITIVE AMINOPEPTIDASE-RELATED"/>
    <property type="match status" value="1"/>
</dbReference>
<organism evidence="12 13">
    <name type="scientific">Nakaseomyces bracarensis</name>
    <dbReference type="NCBI Taxonomy" id="273131"/>
    <lineage>
        <taxon>Eukaryota</taxon>
        <taxon>Fungi</taxon>
        <taxon>Dikarya</taxon>
        <taxon>Ascomycota</taxon>
        <taxon>Saccharomycotina</taxon>
        <taxon>Saccharomycetes</taxon>
        <taxon>Saccharomycetales</taxon>
        <taxon>Saccharomycetaceae</taxon>
        <taxon>Nakaseomyces</taxon>
    </lineage>
</organism>
<comment type="cofactor">
    <cofactor evidence="8">
        <name>Zn(2+)</name>
        <dbReference type="ChEBI" id="CHEBI:29105"/>
    </cofactor>
    <text evidence="8">Binds 1 zinc ion per subunit.</text>
</comment>
<keyword evidence="2 8" id="KW-0031">Aminopeptidase</keyword>
<evidence type="ECO:0000256" key="2">
    <source>
        <dbReference type="ARBA" id="ARBA00022438"/>
    </source>
</evidence>
<feature type="domain" description="Peptidase M1 membrane alanine aminopeptidase" evidence="9">
    <location>
        <begin position="230"/>
        <end position="447"/>
    </location>
</feature>
<dbReference type="Gene3D" id="2.60.40.1910">
    <property type="match status" value="1"/>
</dbReference>
<dbReference type="InterPro" id="IPR014782">
    <property type="entry name" value="Peptidase_M1_dom"/>
</dbReference>
<evidence type="ECO:0000256" key="3">
    <source>
        <dbReference type="ARBA" id="ARBA00022670"/>
    </source>
</evidence>
<keyword evidence="6 8" id="KW-0862">Zinc</keyword>
<evidence type="ECO:0000256" key="7">
    <source>
        <dbReference type="ARBA" id="ARBA00023049"/>
    </source>
</evidence>
<dbReference type="Pfam" id="PF01433">
    <property type="entry name" value="Peptidase_M1"/>
    <property type="match status" value="1"/>
</dbReference>
<keyword evidence="5 8" id="KW-0378">Hydrolase</keyword>